<sequence length="582" mass="67196">MHKIFYSWLFYFMCAHLLLLVVLLFLNIRHLWPEVKKISKKTWLILGAIFLFGFYLRNAEYWLGPFLDGYVYQESAHMWILHGQFVKSCALGNPLDCKLFEQVLFLPGFPVIIALVHLVFGINSLNASAVSAVMSSLTIVLVFLSAYLLFRKSSVGLLSALVYAVIPINIIYSQSGLSRPTALFFFGLTIVSFLIALKNGKYITWLWFAVSLSYFIYLRPEVYAIIPVFLFFVIIFKRKEIGTFSRSFMKDRPQDFIVLLRLIFLVFLFLLLQLPALNWLLFGNPIRNLPGNGFYGLHLGGILMTGKALWLQLFNLTPGGGESLYHYIFVISVFFVFGLLILVFRRKKENFFIISLFLAYFAVTALFYDGKISGTGELTYDYFRRSLMLNVPYSVIAGYGFYLVFSFLESVSLKRMLYPSIFLGILFVSVNALNIDFDGKKIKESYKIARTFFSLSLFKDVRAAKAGDKSLINPDSDYWEIVEKIPDDCLVITSMGLIVTNDYFADNKRKAAQTDLIFDTTENLFVEEIKENKCVYYIEDRQCRRGPGLYLCGFLESRLDKEFFFARNDYLVYKVKLNDEYL</sequence>
<feature type="transmembrane region" description="Helical" evidence="8">
    <location>
        <begin position="214"/>
        <end position="236"/>
    </location>
</feature>
<comment type="caution">
    <text evidence="10">The sequence shown here is derived from an EMBL/GenBank/DDBJ whole genome shotgun (WGS) entry which is preliminary data.</text>
</comment>
<dbReference type="GO" id="GO:0016763">
    <property type="term" value="F:pentosyltransferase activity"/>
    <property type="evidence" value="ECO:0007669"/>
    <property type="project" value="TreeGrafter"/>
</dbReference>
<dbReference type="InterPro" id="IPR050297">
    <property type="entry name" value="LipidA_mod_glycosyltrf_83"/>
</dbReference>
<keyword evidence="7 8" id="KW-0472">Membrane</keyword>
<evidence type="ECO:0000256" key="6">
    <source>
        <dbReference type="ARBA" id="ARBA00022989"/>
    </source>
</evidence>
<evidence type="ECO:0000256" key="5">
    <source>
        <dbReference type="ARBA" id="ARBA00022692"/>
    </source>
</evidence>
<evidence type="ECO:0000256" key="4">
    <source>
        <dbReference type="ARBA" id="ARBA00022679"/>
    </source>
</evidence>
<feature type="transmembrane region" description="Helical" evidence="8">
    <location>
        <begin position="256"/>
        <end position="281"/>
    </location>
</feature>
<feature type="domain" description="Glycosyltransferase RgtA/B/C/D-like" evidence="9">
    <location>
        <begin position="107"/>
        <end position="238"/>
    </location>
</feature>
<feature type="transmembrane region" description="Helical" evidence="8">
    <location>
        <begin position="38"/>
        <end position="56"/>
    </location>
</feature>
<keyword evidence="4" id="KW-0808">Transferase</keyword>
<keyword evidence="5 8" id="KW-0812">Transmembrane</keyword>
<dbReference type="GO" id="GO:0005886">
    <property type="term" value="C:plasma membrane"/>
    <property type="evidence" value="ECO:0007669"/>
    <property type="project" value="UniProtKB-SubCell"/>
</dbReference>
<dbReference type="InterPro" id="IPR038731">
    <property type="entry name" value="RgtA/B/C-like"/>
</dbReference>
<dbReference type="EMBL" id="MFGB01000024">
    <property type="protein sequence ID" value="OGF24984.1"/>
    <property type="molecule type" value="Genomic_DNA"/>
</dbReference>
<evidence type="ECO:0000313" key="10">
    <source>
        <dbReference type="EMBL" id="OGF24984.1"/>
    </source>
</evidence>
<feature type="transmembrane region" description="Helical" evidence="8">
    <location>
        <begin position="103"/>
        <end position="122"/>
    </location>
</feature>
<dbReference type="STRING" id="1797994.A2227_08015"/>
<dbReference type="AlphaFoldDB" id="A0A1F5SE55"/>
<keyword evidence="2" id="KW-1003">Cell membrane</keyword>
<evidence type="ECO:0000256" key="8">
    <source>
        <dbReference type="SAM" id="Phobius"/>
    </source>
</evidence>
<dbReference type="Proteomes" id="UP000178367">
    <property type="component" value="Unassembled WGS sequence"/>
</dbReference>
<protein>
    <recommendedName>
        <fullName evidence="9">Glycosyltransferase RgtA/B/C/D-like domain-containing protein</fullName>
    </recommendedName>
</protein>
<keyword evidence="3" id="KW-0328">Glycosyltransferase</keyword>
<accession>A0A1F5SE55</accession>
<feature type="transmembrane region" description="Helical" evidence="8">
    <location>
        <begin position="6"/>
        <end position="26"/>
    </location>
</feature>
<evidence type="ECO:0000313" key="11">
    <source>
        <dbReference type="Proteomes" id="UP000178367"/>
    </source>
</evidence>
<dbReference type="Pfam" id="PF13231">
    <property type="entry name" value="PMT_2"/>
    <property type="match status" value="1"/>
</dbReference>
<organism evidence="10 11">
    <name type="scientific">Candidatus Falkowbacteria bacterium RIFOXYA2_FULL_47_19</name>
    <dbReference type="NCBI Taxonomy" id="1797994"/>
    <lineage>
        <taxon>Bacteria</taxon>
        <taxon>Candidatus Falkowiibacteriota</taxon>
    </lineage>
</organism>
<reference evidence="10 11" key="1">
    <citation type="journal article" date="2016" name="Nat. Commun.">
        <title>Thousands of microbial genomes shed light on interconnected biogeochemical processes in an aquifer system.</title>
        <authorList>
            <person name="Anantharaman K."/>
            <person name="Brown C.T."/>
            <person name="Hug L.A."/>
            <person name="Sharon I."/>
            <person name="Castelle C.J."/>
            <person name="Probst A.J."/>
            <person name="Thomas B.C."/>
            <person name="Singh A."/>
            <person name="Wilkins M.J."/>
            <person name="Karaoz U."/>
            <person name="Brodie E.L."/>
            <person name="Williams K.H."/>
            <person name="Hubbard S.S."/>
            <person name="Banfield J.F."/>
        </authorList>
    </citation>
    <scope>NUCLEOTIDE SEQUENCE [LARGE SCALE GENOMIC DNA]</scope>
</reference>
<evidence type="ECO:0000256" key="7">
    <source>
        <dbReference type="ARBA" id="ARBA00023136"/>
    </source>
</evidence>
<dbReference type="GO" id="GO:0009103">
    <property type="term" value="P:lipopolysaccharide biosynthetic process"/>
    <property type="evidence" value="ECO:0007669"/>
    <property type="project" value="UniProtKB-ARBA"/>
</dbReference>
<feature type="transmembrane region" description="Helical" evidence="8">
    <location>
        <begin position="129"/>
        <end position="149"/>
    </location>
</feature>
<feature type="transmembrane region" description="Helical" evidence="8">
    <location>
        <begin position="155"/>
        <end position="172"/>
    </location>
</feature>
<name>A0A1F5SE55_9BACT</name>
<feature type="transmembrane region" description="Helical" evidence="8">
    <location>
        <begin position="293"/>
        <end position="312"/>
    </location>
</feature>
<evidence type="ECO:0000259" key="9">
    <source>
        <dbReference type="Pfam" id="PF13231"/>
    </source>
</evidence>
<feature type="transmembrane region" description="Helical" evidence="8">
    <location>
        <begin position="387"/>
        <end position="405"/>
    </location>
</feature>
<gene>
    <name evidence="10" type="ORF">A2227_08015</name>
</gene>
<feature type="transmembrane region" description="Helical" evidence="8">
    <location>
        <begin position="417"/>
        <end position="437"/>
    </location>
</feature>
<feature type="transmembrane region" description="Helical" evidence="8">
    <location>
        <begin position="184"/>
        <end position="208"/>
    </location>
</feature>
<dbReference type="PANTHER" id="PTHR33908:SF11">
    <property type="entry name" value="MEMBRANE PROTEIN"/>
    <property type="match status" value="1"/>
</dbReference>
<dbReference type="PANTHER" id="PTHR33908">
    <property type="entry name" value="MANNOSYLTRANSFERASE YKCB-RELATED"/>
    <property type="match status" value="1"/>
</dbReference>
<feature type="transmembrane region" description="Helical" evidence="8">
    <location>
        <begin position="350"/>
        <end position="367"/>
    </location>
</feature>
<evidence type="ECO:0000256" key="2">
    <source>
        <dbReference type="ARBA" id="ARBA00022475"/>
    </source>
</evidence>
<comment type="subcellular location">
    <subcellularLocation>
        <location evidence="1">Cell membrane</location>
        <topology evidence="1">Multi-pass membrane protein</topology>
    </subcellularLocation>
</comment>
<evidence type="ECO:0000256" key="1">
    <source>
        <dbReference type="ARBA" id="ARBA00004651"/>
    </source>
</evidence>
<evidence type="ECO:0000256" key="3">
    <source>
        <dbReference type="ARBA" id="ARBA00022676"/>
    </source>
</evidence>
<keyword evidence="6 8" id="KW-1133">Transmembrane helix</keyword>
<proteinExistence type="predicted"/>
<feature type="transmembrane region" description="Helical" evidence="8">
    <location>
        <begin position="324"/>
        <end position="344"/>
    </location>
</feature>